<dbReference type="PANTHER" id="PTHR30537">
    <property type="entry name" value="HTH-TYPE TRANSCRIPTIONAL REGULATOR"/>
    <property type="match status" value="1"/>
</dbReference>
<keyword evidence="4" id="KW-0804">Transcription</keyword>
<dbReference type="FunFam" id="1.10.10.10:FF:000001">
    <property type="entry name" value="LysR family transcriptional regulator"/>
    <property type="match status" value="1"/>
</dbReference>
<organism evidence="6 7">
    <name type="scientific">Undibacterium pigrum</name>
    <dbReference type="NCBI Taxonomy" id="401470"/>
    <lineage>
        <taxon>Bacteria</taxon>
        <taxon>Pseudomonadati</taxon>
        <taxon>Pseudomonadota</taxon>
        <taxon>Betaproteobacteria</taxon>
        <taxon>Burkholderiales</taxon>
        <taxon>Oxalobacteraceae</taxon>
        <taxon>Undibacterium</taxon>
    </lineage>
</organism>
<evidence type="ECO:0000256" key="3">
    <source>
        <dbReference type="ARBA" id="ARBA00023125"/>
    </source>
</evidence>
<sequence>MSKQKLPSLTLLAGFEAAARHGNFSRAADELHLSQSAISHQVQQLEEQLKQPLFRRVGRGVELNVAGEVLLKSVQRSMTVLHSGLGQIATYLDPGLVVLTCPEHIAQGWLQARLAGLQEQSPDLCLMLSTDMTARFVDEVDVDISISDRPLLQEGLTELPWLQDGWVVVAHATLAGRLNALPASEHHLHAGLLCLEQSLTDEKTATLFLHELSKFRKLALFDDARLLLDAVERGRGIACLPRLLVDEALQDGSLCLLDGYPQITGQTWYLSAMVNEPRADIVMQVFTWLQAEAKGSLCANT</sequence>
<dbReference type="InterPro" id="IPR036390">
    <property type="entry name" value="WH_DNA-bd_sf"/>
</dbReference>
<dbReference type="Proteomes" id="UP000247792">
    <property type="component" value="Unassembled WGS sequence"/>
</dbReference>
<dbReference type="Gene3D" id="3.40.190.290">
    <property type="match status" value="1"/>
</dbReference>
<name>A0A318IPA3_9BURK</name>
<dbReference type="Pfam" id="PF03466">
    <property type="entry name" value="LysR_substrate"/>
    <property type="match status" value="1"/>
</dbReference>
<gene>
    <name evidence="6" type="ORF">DFR42_11846</name>
</gene>
<dbReference type="PROSITE" id="PS50931">
    <property type="entry name" value="HTH_LYSR"/>
    <property type="match status" value="1"/>
</dbReference>
<dbReference type="PRINTS" id="PR00039">
    <property type="entry name" value="HTHLYSR"/>
</dbReference>
<dbReference type="PANTHER" id="PTHR30537:SF5">
    <property type="entry name" value="HTH-TYPE TRANSCRIPTIONAL ACTIVATOR TTDR-RELATED"/>
    <property type="match status" value="1"/>
</dbReference>
<keyword evidence="7" id="KW-1185">Reference proteome</keyword>
<dbReference type="AlphaFoldDB" id="A0A318IPA3"/>
<dbReference type="SUPFAM" id="SSF46785">
    <property type="entry name" value="Winged helix' DNA-binding domain"/>
    <property type="match status" value="1"/>
</dbReference>
<evidence type="ECO:0000313" key="6">
    <source>
        <dbReference type="EMBL" id="PXX37225.1"/>
    </source>
</evidence>
<dbReference type="InterPro" id="IPR005119">
    <property type="entry name" value="LysR_subst-bd"/>
</dbReference>
<accession>A0A318IPA3</accession>
<comment type="similarity">
    <text evidence="1">Belongs to the LysR transcriptional regulatory family.</text>
</comment>
<dbReference type="SUPFAM" id="SSF53850">
    <property type="entry name" value="Periplasmic binding protein-like II"/>
    <property type="match status" value="1"/>
</dbReference>
<dbReference type="InterPro" id="IPR036388">
    <property type="entry name" value="WH-like_DNA-bd_sf"/>
</dbReference>
<evidence type="ECO:0000256" key="1">
    <source>
        <dbReference type="ARBA" id="ARBA00009437"/>
    </source>
</evidence>
<dbReference type="InterPro" id="IPR000847">
    <property type="entry name" value="LysR_HTH_N"/>
</dbReference>
<proteinExistence type="inferred from homology"/>
<dbReference type="Pfam" id="PF00126">
    <property type="entry name" value="HTH_1"/>
    <property type="match status" value="1"/>
</dbReference>
<dbReference type="OrthoDB" id="464481at2"/>
<keyword evidence="2" id="KW-0805">Transcription regulation</keyword>
<dbReference type="GO" id="GO:0003700">
    <property type="term" value="F:DNA-binding transcription factor activity"/>
    <property type="evidence" value="ECO:0007669"/>
    <property type="project" value="InterPro"/>
</dbReference>
<evidence type="ECO:0000256" key="4">
    <source>
        <dbReference type="ARBA" id="ARBA00023163"/>
    </source>
</evidence>
<dbReference type="EMBL" id="QJKB01000018">
    <property type="protein sequence ID" value="PXX37225.1"/>
    <property type="molecule type" value="Genomic_DNA"/>
</dbReference>
<comment type="caution">
    <text evidence="6">The sequence shown here is derived from an EMBL/GenBank/DDBJ whole genome shotgun (WGS) entry which is preliminary data.</text>
</comment>
<reference evidence="6 7" key="1">
    <citation type="submission" date="2018-05" db="EMBL/GenBank/DDBJ databases">
        <title>Genomic Encyclopedia of Type Strains, Phase IV (KMG-IV): sequencing the most valuable type-strain genomes for metagenomic binning, comparative biology and taxonomic classification.</title>
        <authorList>
            <person name="Goeker M."/>
        </authorList>
    </citation>
    <scope>NUCLEOTIDE SEQUENCE [LARGE SCALE GENOMIC DNA]</scope>
    <source>
        <strain evidence="6 7">DSM 19792</strain>
    </source>
</reference>
<feature type="domain" description="HTH lysR-type" evidence="5">
    <location>
        <begin position="7"/>
        <end position="64"/>
    </location>
</feature>
<dbReference type="InterPro" id="IPR058163">
    <property type="entry name" value="LysR-type_TF_proteobact-type"/>
</dbReference>
<dbReference type="GO" id="GO:0003677">
    <property type="term" value="F:DNA binding"/>
    <property type="evidence" value="ECO:0007669"/>
    <property type="project" value="UniProtKB-KW"/>
</dbReference>
<evidence type="ECO:0000259" key="5">
    <source>
        <dbReference type="PROSITE" id="PS50931"/>
    </source>
</evidence>
<dbReference type="Gene3D" id="1.10.10.10">
    <property type="entry name" value="Winged helix-like DNA-binding domain superfamily/Winged helix DNA-binding domain"/>
    <property type="match status" value="1"/>
</dbReference>
<dbReference type="RefSeq" id="WP_110258127.1">
    <property type="nucleotide sequence ID" value="NZ_QJKB01000018.1"/>
</dbReference>
<evidence type="ECO:0000256" key="2">
    <source>
        <dbReference type="ARBA" id="ARBA00023015"/>
    </source>
</evidence>
<evidence type="ECO:0000313" key="7">
    <source>
        <dbReference type="Proteomes" id="UP000247792"/>
    </source>
</evidence>
<protein>
    <submittedName>
        <fullName evidence="6">DNA-binding transcriptional LysR family regulator</fullName>
    </submittedName>
</protein>
<keyword evidence="3 6" id="KW-0238">DNA-binding</keyword>